<dbReference type="RefSeq" id="WP_038536291.1">
    <property type="nucleotide sequence ID" value="NZ_CP009223.1"/>
</dbReference>
<dbReference type="SUPFAM" id="SSF56747">
    <property type="entry name" value="Prim-pol domain"/>
    <property type="match status" value="1"/>
</dbReference>
<protein>
    <submittedName>
        <fullName evidence="1">Uncharacterized protein</fullName>
    </submittedName>
</protein>
<reference evidence="1 2" key="1">
    <citation type="journal article" date="2014" name="Genome Announc.">
        <title>Complete Genome Sequences of Fish Pathogenic Weissella ceti Strains WS74 and WS105.</title>
        <authorList>
            <person name="Figueiredo H.C."/>
            <person name="Leal C.A."/>
            <person name="Dorella F.A."/>
            <person name="Carvalho A.F."/>
            <person name="Soares S.C."/>
            <person name="Pereira F.L."/>
            <person name="Azevedo V.A."/>
        </authorList>
    </citation>
    <scope>NUCLEOTIDE SEQUENCE [LARGE SCALE GENOMIC DNA]</scope>
    <source>
        <strain evidence="1 2">WS74</strain>
    </source>
</reference>
<reference evidence="2" key="2">
    <citation type="submission" date="2014-08" db="EMBL/GenBank/DDBJ databases">
        <title>Complete genome of Weissella ceti strain WS74 isolated from diseased rainbow trout in Brazil.</title>
        <authorList>
            <person name="Figueiredo H.C.P."/>
            <person name="Leal C.A.G."/>
            <person name="Pereira F.L."/>
            <person name="Soares S.C."/>
            <person name="Dorella F.A."/>
            <person name="Carvalho A.F."/>
            <person name="Azevedo V.A.C."/>
        </authorList>
    </citation>
    <scope>NUCLEOTIDE SEQUENCE [LARGE SCALE GENOMIC DNA]</scope>
    <source>
        <strain evidence="2">WS74</strain>
    </source>
</reference>
<dbReference type="Proteomes" id="UP000029079">
    <property type="component" value="Chromosome"/>
</dbReference>
<evidence type="ECO:0000313" key="2">
    <source>
        <dbReference type="Proteomes" id="UP000029079"/>
    </source>
</evidence>
<evidence type="ECO:0000313" key="1">
    <source>
        <dbReference type="EMBL" id="AIM63094.1"/>
    </source>
</evidence>
<dbReference type="AlphaFoldDB" id="A0A088GMG2"/>
<proteinExistence type="predicted"/>
<accession>A0A088GMG2</accession>
<gene>
    <name evidence="1" type="ORF">WS74_0842</name>
</gene>
<keyword evidence="2" id="KW-1185">Reference proteome</keyword>
<sequence>MASKQEALNWINGGYDITPIRVTYDAAGHASKSPFLAYSTDKIDKLWVLSNWKKNYEIGLVLNGTDYAVFDFDNMTAYERFKIEHPAIEHGVKEKSVSGRGVHVFFENNEEIIQALGIVKGLDIKASKNNFVVVNPETDLDDVPEMPEDLWAFYETNKRNAVQTFSTSSSNDWSIPELEMITNGFGVEGTRNRNMSLLVWTLMTLGFNKEQLTAVVNLANMQSGLDEDEINKSIDAAWRKWTNG</sequence>
<dbReference type="KEGG" id="wct:WS74_0842"/>
<organism evidence="1 2">
    <name type="scientific">Weissella ceti</name>
    <dbReference type="NCBI Taxonomy" id="759620"/>
    <lineage>
        <taxon>Bacteria</taxon>
        <taxon>Bacillati</taxon>
        <taxon>Bacillota</taxon>
        <taxon>Bacilli</taxon>
        <taxon>Lactobacillales</taxon>
        <taxon>Lactobacillaceae</taxon>
        <taxon>Weissella</taxon>
    </lineage>
</organism>
<dbReference type="EMBL" id="CP009223">
    <property type="protein sequence ID" value="AIM63094.1"/>
    <property type="molecule type" value="Genomic_DNA"/>
</dbReference>
<name>A0A088GMG2_9LACO</name>